<name>V5XAP6_MYCNE</name>
<dbReference type="Proteomes" id="UP000018763">
    <property type="component" value="Chromosome"/>
</dbReference>
<dbReference type="InterPro" id="IPR013022">
    <property type="entry name" value="Xyl_isomerase-like_TIM-brl"/>
</dbReference>
<gene>
    <name evidence="6" type="ORF">D174_09235</name>
</gene>
<dbReference type="InterPro" id="IPR050417">
    <property type="entry name" value="Sugar_Epim/Isomerase"/>
</dbReference>
<dbReference type="InterPro" id="IPR036237">
    <property type="entry name" value="Xyl_isomerase-like_sf"/>
</dbReference>
<dbReference type="InterPro" id="IPR026040">
    <property type="entry name" value="HyI-like"/>
</dbReference>
<dbReference type="PANTHER" id="PTHR43489:SF6">
    <property type="entry name" value="HYDROXYPYRUVATE ISOMERASE-RELATED"/>
    <property type="match status" value="1"/>
</dbReference>
<keyword evidence="7" id="KW-1185">Reference proteome</keyword>
<sequence>MPSRYVVNCSMLFADVPLLRRPQAAREAGFDAVEFWWPFELAVPTDAEVQAFVRAIQDAGVQLAALNLAGGDMTAGERGLASIPDRRNVFRDNADIAFGIAEQLGVGALNALYGNRRPDISAAAQDEMAAENLAHVAEMAERIGAVILIEPLSGIEAYPLRTAAHAVAVIDRVGTPAMRLLADLYHLGVNGDDIAAAIATFGDRIGHVQIADDPGRAEPGTGTIDFDGLLAQLFARGYRGHVSLEYRPTAPDPFGWLPRDRRGGSPWDQSAARSNS</sequence>
<dbReference type="Pfam" id="PF01261">
    <property type="entry name" value="AP_endonuc_2"/>
    <property type="match status" value="1"/>
</dbReference>
<keyword evidence="1 2" id="KW-0413">Isomerase</keyword>
<evidence type="ECO:0000256" key="4">
    <source>
        <dbReference type="SAM" id="MobiDB-lite"/>
    </source>
</evidence>
<dbReference type="AlphaFoldDB" id="V5XAP6"/>
<dbReference type="EMBL" id="CP006936">
    <property type="protein sequence ID" value="AHC24751.1"/>
    <property type="molecule type" value="Genomic_DNA"/>
</dbReference>
<dbReference type="GO" id="GO:0008903">
    <property type="term" value="F:hydroxypyruvate isomerase activity"/>
    <property type="evidence" value="ECO:0007669"/>
    <property type="project" value="TreeGrafter"/>
</dbReference>
<evidence type="ECO:0000259" key="5">
    <source>
        <dbReference type="Pfam" id="PF01261"/>
    </source>
</evidence>
<reference evidence="6 7" key="1">
    <citation type="journal article" date="2014" name="Genome Announc.">
        <title>Complete Genome Sequence of Sterol-Transforming Mycobacterium neoaurum Strain VKM Ac-1815D.</title>
        <authorList>
            <person name="Shtratnikova V.Y."/>
            <person name="Bragin E.Y."/>
            <person name="Dovbnya D.V."/>
            <person name="Pekov Y.A."/>
            <person name="Schelkunov M.I."/>
            <person name="Strizhov N."/>
            <person name="Ivashina T.V."/>
            <person name="Ashapkin V.V."/>
            <person name="Donova M.V."/>
        </authorList>
    </citation>
    <scope>NUCLEOTIDE SEQUENCE [LARGE SCALE GENOMIC DNA]</scope>
    <source>
        <strain evidence="6 7">VKM Ac-1815D</strain>
    </source>
</reference>
<feature type="compositionally biased region" description="Polar residues" evidence="4">
    <location>
        <begin position="267"/>
        <end position="276"/>
    </location>
</feature>
<dbReference type="GO" id="GO:0046487">
    <property type="term" value="P:glyoxylate metabolic process"/>
    <property type="evidence" value="ECO:0007669"/>
    <property type="project" value="TreeGrafter"/>
</dbReference>
<comment type="similarity">
    <text evidence="2">Belongs to the hyi family.</text>
</comment>
<organism evidence="6 7">
    <name type="scientific">Mycolicibacterium neoaurum VKM Ac-1815D</name>
    <dbReference type="NCBI Taxonomy" id="700508"/>
    <lineage>
        <taxon>Bacteria</taxon>
        <taxon>Bacillati</taxon>
        <taxon>Actinomycetota</taxon>
        <taxon>Actinomycetes</taxon>
        <taxon>Mycobacteriales</taxon>
        <taxon>Mycobacteriaceae</taxon>
        <taxon>Mycolicibacterium</taxon>
    </lineage>
</organism>
<feature type="region of interest" description="Disordered" evidence="4">
    <location>
        <begin position="255"/>
        <end position="276"/>
    </location>
</feature>
<feature type="active site" description="Proton donor/acceptor" evidence="3">
    <location>
        <position position="150"/>
    </location>
</feature>
<evidence type="ECO:0000256" key="2">
    <source>
        <dbReference type="PIRNR" id="PIRNR006241"/>
    </source>
</evidence>
<dbReference type="PIRSF" id="PIRSF006241">
    <property type="entry name" value="HyI"/>
    <property type="match status" value="1"/>
</dbReference>
<dbReference type="SUPFAM" id="SSF51658">
    <property type="entry name" value="Xylose isomerase-like"/>
    <property type="match status" value="1"/>
</dbReference>
<proteinExistence type="inferred from homology"/>
<evidence type="ECO:0000256" key="3">
    <source>
        <dbReference type="PIRSR" id="PIRSR006241-50"/>
    </source>
</evidence>
<accession>V5XAP6</accession>
<keyword evidence="6" id="KW-0670">Pyruvate</keyword>
<protein>
    <submittedName>
        <fullName evidence="6">Hydroxypyruvate isomerase</fullName>
    </submittedName>
</protein>
<feature type="active site" description="Proton donor/acceptor" evidence="3">
    <location>
        <position position="245"/>
    </location>
</feature>
<evidence type="ECO:0000313" key="7">
    <source>
        <dbReference type="Proteomes" id="UP000018763"/>
    </source>
</evidence>
<evidence type="ECO:0000256" key="1">
    <source>
        <dbReference type="ARBA" id="ARBA00023235"/>
    </source>
</evidence>
<feature type="domain" description="Xylose isomerase-like TIM barrel" evidence="5">
    <location>
        <begin position="23"/>
        <end position="248"/>
    </location>
</feature>
<dbReference type="PANTHER" id="PTHR43489">
    <property type="entry name" value="ISOMERASE"/>
    <property type="match status" value="1"/>
</dbReference>
<evidence type="ECO:0000313" key="6">
    <source>
        <dbReference type="EMBL" id="AHC24751.1"/>
    </source>
</evidence>
<dbReference type="Gene3D" id="3.20.20.150">
    <property type="entry name" value="Divalent-metal-dependent TIM barrel enzymes"/>
    <property type="match status" value="1"/>
</dbReference>